<evidence type="ECO:0000256" key="4">
    <source>
        <dbReference type="SAM" id="Coils"/>
    </source>
</evidence>
<dbReference type="SUPFAM" id="SSF52540">
    <property type="entry name" value="P-loop containing nucleoside triphosphate hydrolases"/>
    <property type="match status" value="1"/>
</dbReference>
<gene>
    <name evidence="8" type="ORF">ACFQ3Q_09280</name>
</gene>
<dbReference type="SMART" id="SM00534">
    <property type="entry name" value="MUTSac"/>
    <property type="match status" value="1"/>
</dbReference>
<accession>A0ABW3NRX8</accession>
<dbReference type="InterPro" id="IPR036187">
    <property type="entry name" value="DNA_mismatch_repair_MutS_sf"/>
</dbReference>
<dbReference type="InterPro" id="IPR027417">
    <property type="entry name" value="P-loop_NTPase"/>
</dbReference>
<dbReference type="Pfam" id="PF00488">
    <property type="entry name" value="MutS_V"/>
    <property type="match status" value="1"/>
</dbReference>
<dbReference type="SMART" id="SM00533">
    <property type="entry name" value="MUTSd"/>
    <property type="match status" value="1"/>
</dbReference>
<dbReference type="InterPro" id="IPR005747">
    <property type="entry name" value="MutS2"/>
</dbReference>
<dbReference type="InterPro" id="IPR007696">
    <property type="entry name" value="DNA_mismatch_repair_MutS_core"/>
</dbReference>
<evidence type="ECO:0000259" key="7">
    <source>
        <dbReference type="SMART" id="SM00534"/>
    </source>
</evidence>
<feature type="coiled-coil region" evidence="4">
    <location>
        <begin position="530"/>
        <end position="578"/>
    </location>
</feature>
<dbReference type="EMBL" id="JBHTLI010000001">
    <property type="protein sequence ID" value="MFD1095940.1"/>
    <property type="molecule type" value="Genomic_DNA"/>
</dbReference>
<evidence type="ECO:0000256" key="5">
    <source>
        <dbReference type="SAM" id="MobiDB-lite"/>
    </source>
</evidence>
<proteinExistence type="predicted"/>
<comment type="caution">
    <text evidence="8">The sequence shown here is derived from an EMBL/GenBank/DDBJ whole genome shotgun (WGS) entry which is preliminary data.</text>
</comment>
<evidence type="ECO:0000313" key="9">
    <source>
        <dbReference type="Proteomes" id="UP001597131"/>
    </source>
</evidence>
<dbReference type="InterPro" id="IPR000432">
    <property type="entry name" value="DNA_mismatch_repair_MutS_C"/>
</dbReference>
<evidence type="ECO:0000259" key="6">
    <source>
        <dbReference type="SMART" id="SM00533"/>
    </source>
</evidence>
<feature type="compositionally biased region" description="Basic and acidic residues" evidence="5">
    <location>
        <begin position="660"/>
        <end position="673"/>
    </location>
</feature>
<sequence>MIKIADKSLVDLEFPVVREQISELCVTGIGKEKALKIKPYPSYKKTFFGLHQTNEYLSSKTQEQPIPNHGFDNIQNELKMLNIEDTILEVSGFRRIALLSETVNTQIKYFEKFREIYPTLHETCSRVEYTTEITEKIGEVIDRFGELKDDASPLLQSLRRSINLVKGKINSSFNTALTSYHNYGYLDEIRESVVENVRVLAVKAMHRRKVKGGILGNSKTGSIVYIQPESTFQYTRELNNLEYEEKEEIKRILKELTSFIRPYRELLADYQELLSDIDVIAAKSKYAEKINGLLPKITSEKEIQLKEAYHPLLFLTNQKQGKKTYPQSIELSHDNRIIVISGPNAGGKSITLKTVGLLQIMLQSGILIPVHEYSRMCFFDKVLTDIGDNQSIENHLSTYSYRLKNMNYFLRKCDDRTLFLIDEFGTGSDPELGGALAETFLEVFYEKESFGILTTHYANLKKLANELPEMSNANMLFDSQSLEPLFKLRVGEAGSSFTFEVAQKNGIPYSLINRSKKKVERGKIRFDRSIAKLQKERSKLQKTTDSLKDKEIKAAKQKDKLEETNSRIQQKLESYQEMYDSNQRLIYIGQKINDISEKYFQNKKKKELIGEFLKLVEIENSKRKKQSAKQRKAEKAKEQKLQKEVEKKVEVIRKKKKEEKKKEQEAEKREAAKPKAKLNIGDRVRLQDSKSVGTLDNIEKGKAIVNYGMFTTSVSLDQLELVQAMKKDKK</sequence>
<name>A0ABW3NRX8_9FLAO</name>
<protein>
    <submittedName>
        <fullName evidence="8">DNA mismatch repair protein MutS</fullName>
    </submittedName>
</protein>
<feature type="domain" description="DNA mismatch repair protein MutS core" evidence="6">
    <location>
        <begin position="12"/>
        <end position="316"/>
    </location>
</feature>
<organism evidence="8 9">
    <name type="scientific">Salegentibacter chungangensis</name>
    <dbReference type="NCBI Taxonomy" id="1335724"/>
    <lineage>
        <taxon>Bacteria</taxon>
        <taxon>Pseudomonadati</taxon>
        <taxon>Bacteroidota</taxon>
        <taxon>Flavobacteriia</taxon>
        <taxon>Flavobacteriales</taxon>
        <taxon>Flavobacteriaceae</taxon>
        <taxon>Salegentibacter</taxon>
    </lineage>
</organism>
<dbReference type="Proteomes" id="UP001597131">
    <property type="component" value="Unassembled WGS sequence"/>
</dbReference>
<evidence type="ECO:0000313" key="8">
    <source>
        <dbReference type="EMBL" id="MFD1095940.1"/>
    </source>
</evidence>
<keyword evidence="2" id="KW-0067">ATP-binding</keyword>
<keyword evidence="3" id="KW-0238">DNA-binding</keyword>
<keyword evidence="1" id="KW-0547">Nucleotide-binding</keyword>
<dbReference type="NCBIfam" id="TIGR01069">
    <property type="entry name" value="mutS2"/>
    <property type="match status" value="1"/>
</dbReference>
<evidence type="ECO:0000256" key="1">
    <source>
        <dbReference type="ARBA" id="ARBA00022741"/>
    </source>
</evidence>
<dbReference type="SUPFAM" id="SSF48334">
    <property type="entry name" value="DNA repair protein MutS, domain III"/>
    <property type="match status" value="1"/>
</dbReference>
<dbReference type="Gene3D" id="3.40.50.300">
    <property type="entry name" value="P-loop containing nucleotide triphosphate hydrolases"/>
    <property type="match status" value="1"/>
</dbReference>
<reference evidence="9" key="1">
    <citation type="journal article" date="2019" name="Int. J. Syst. Evol. Microbiol.">
        <title>The Global Catalogue of Microorganisms (GCM) 10K type strain sequencing project: providing services to taxonomists for standard genome sequencing and annotation.</title>
        <authorList>
            <consortium name="The Broad Institute Genomics Platform"/>
            <consortium name="The Broad Institute Genome Sequencing Center for Infectious Disease"/>
            <person name="Wu L."/>
            <person name="Ma J."/>
        </authorList>
    </citation>
    <scope>NUCLEOTIDE SEQUENCE [LARGE SCALE GENOMIC DNA]</scope>
    <source>
        <strain evidence="9">CCUG 64793</strain>
    </source>
</reference>
<dbReference type="InterPro" id="IPR045076">
    <property type="entry name" value="MutS"/>
</dbReference>
<feature type="domain" description="DNA mismatch repair proteins mutS family" evidence="7">
    <location>
        <begin position="335"/>
        <end position="520"/>
    </location>
</feature>
<dbReference type="PANTHER" id="PTHR48466">
    <property type="entry name" value="OS10G0509000 PROTEIN-RELATED"/>
    <property type="match status" value="1"/>
</dbReference>
<keyword evidence="4" id="KW-0175">Coiled coil</keyword>
<keyword evidence="9" id="KW-1185">Reference proteome</keyword>
<evidence type="ECO:0000256" key="2">
    <source>
        <dbReference type="ARBA" id="ARBA00022840"/>
    </source>
</evidence>
<dbReference type="RefSeq" id="WP_380745078.1">
    <property type="nucleotide sequence ID" value="NZ_JBHTLI010000001.1"/>
</dbReference>
<feature type="region of interest" description="Disordered" evidence="5">
    <location>
        <begin position="652"/>
        <end position="683"/>
    </location>
</feature>
<evidence type="ECO:0000256" key="3">
    <source>
        <dbReference type="ARBA" id="ARBA00023125"/>
    </source>
</evidence>
<dbReference type="PIRSF" id="PIRSF005814">
    <property type="entry name" value="MutS_YshD"/>
    <property type="match status" value="1"/>
</dbReference>
<dbReference type="PANTHER" id="PTHR48466:SF2">
    <property type="entry name" value="OS10G0509000 PROTEIN"/>
    <property type="match status" value="1"/>
</dbReference>